<reference evidence="8 9" key="1">
    <citation type="submission" date="2020-04" db="EMBL/GenBank/DDBJ databases">
        <authorList>
            <person name="Alioto T."/>
            <person name="Alioto T."/>
            <person name="Gomez Garrido J."/>
        </authorList>
    </citation>
    <scope>NUCLEOTIDE SEQUENCE [LARGE SCALE GENOMIC DNA]</scope>
</reference>
<accession>A0A8S1DK37</accession>
<evidence type="ECO:0000256" key="3">
    <source>
        <dbReference type="ARBA" id="ARBA00022737"/>
    </source>
</evidence>
<dbReference type="PANTHER" id="PTHR23301">
    <property type="entry name" value="CHITIN BINDING PERITROPHIN-A"/>
    <property type="match status" value="1"/>
</dbReference>
<dbReference type="InterPro" id="IPR036508">
    <property type="entry name" value="Chitin-bd_dom_sf"/>
</dbReference>
<evidence type="ECO:0000256" key="1">
    <source>
        <dbReference type="ARBA" id="ARBA00022669"/>
    </source>
</evidence>
<gene>
    <name evidence="8" type="ORF">CLODIP_2_CD00937</name>
</gene>
<protein>
    <recommendedName>
        <fullName evidence="7">Chitin-binding type-2 domain-containing protein</fullName>
    </recommendedName>
</protein>
<feature type="signal peptide" evidence="6">
    <location>
        <begin position="1"/>
        <end position="19"/>
    </location>
</feature>
<dbReference type="InterPro" id="IPR051940">
    <property type="entry name" value="Chitin_bind-dev_reg"/>
</dbReference>
<dbReference type="SMART" id="SM00494">
    <property type="entry name" value="ChtBD2"/>
    <property type="match status" value="1"/>
</dbReference>
<evidence type="ECO:0000313" key="9">
    <source>
        <dbReference type="Proteomes" id="UP000494165"/>
    </source>
</evidence>
<dbReference type="GO" id="GO:0008061">
    <property type="term" value="F:chitin binding"/>
    <property type="evidence" value="ECO:0007669"/>
    <property type="project" value="UniProtKB-KW"/>
</dbReference>
<dbReference type="PROSITE" id="PS50940">
    <property type="entry name" value="CHIT_BIND_II"/>
    <property type="match status" value="1"/>
</dbReference>
<dbReference type="Gene3D" id="2.170.140.10">
    <property type="entry name" value="Chitin binding domain"/>
    <property type="match status" value="1"/>
</dbReference>
<keyword evidence="1" id="KW-0147">Chitin-binding</keyword>
<dbReference type="GO" id="GO:0005576">
    <property type="term" value="C:extracellular region"/>
    <property type="evidence" value="ECO:0007669"/>
    <property type="project" value="InterPro"/>
</dbReference>
<dbReference type="SUPFAM" id="SSF57625">
    <property type="entry name" value="Invertebrate chitin-binding proteins"/>
    <property type="match status" value="1"/>
</dbReference>
<keyword evidence="3" id="KW-0677">Repeat</keyword>
<sequence>MKTFPILLALATLLATSVSQETSTPTPSGWFSCPESDGYFPHPFDCTKYFVCVRNNAWLLTCPPAPSSVLWYNPEKQVCDYPEAVTCTATPTGKTF</sequence>
<keyword evidence="4" id="KW-1015">Disulfide bond</keyword>
<evidence type="ECO:0000313" key="8">
    <source>
        <dbReference type="EMBL" id="CAB3382693.1"/>
    </source>
</evidence>
<keyword evidence="5" id="KW-0325">Glycoprotein</keyword>
<keyword evidence="9" id="KW-1185">Reference proteome</keyword>
<comment type="caution">
    <text evidence="8">The sequence shown here is derived from an EMBL/GenBank/DDBJ whole genome shotgun (WGS) entry which is preliminary data.</text>
</comment>
<evidence type="ECO:0000256" key="2">
    <source>
        <dbReference type="ARBA" id="ARBA00022729"/>
    </source>
</evidence>
<evidence type="ECO:0000256" key="6">
    <source>
        <dbReference type="SAM" id="SignalP"/>
    </source>
</evidence>
<dbReference type="AlphaFoldDB" id="A0A8S1DK37"/>
<evidence type="ECO:0000256" key="4">
    <source>
        <dbReference type="ARBA" id="ARBA00023157"/>
    </source>
</evidence>
<dbReference type="Pfam" id="PF01607">
    <property type="entry name" value="CBM_14"/>
    <property type="match status" value="1"/>
</dbReference>
<dbReference type="InterPro" id="IPR002557">
    <property type="entry name" value="Chitin-bd_dom"/>
</dbReference>
<evidence type="ECO:0000256" key="5">
    <source>
        <dbReference type="ARBA" id="ARBA00023180"/>
    </source>
</evidence>
<feature type="domain" description="Chitin-binding type-2" evidence="7">
    <location>
        <begin position="30"/>
        <end position="89"/>
    </location>
</feature>
<dbReference type="OrthoDB" id="6020543at2759"/>
<proteinExistence type="predicted"/>
<dbReference type="PROSITE" id="PS51257">
    <property type="entry name" value="PROKAR_LIPOPROTEIN"/>
    <property type="match status" value="1"/>
</dbReference>
<keyword evidence="2 6" id="KW-0732">Signal</keyword>
<feature type="chain" id="PRO_5035882846" description="Chitin-binding type-2 domain-containing protein" evidence="6">
    <location>
        <begin position="20"/>
        <end position="96"/>
    </location>
</feature>
<dbReference type="PANTHER" id="PTHR23301:SF0">
    <property type="entry name" value="CHITIN-BINDING TYPE-2 DOMAIN-CONTAINING PROTEIN-RELATED"/>
    <property type="match status" value="1"/>
</dbReference>
<dbReference type="EMBL" id="CADEPI010000280">
    <property type="protein sequence ID" value="CAB3382693.1"/>
    <property type="molecule type" value="Genomic_DNA"/>
</dbReference>
<dbReference type="Proteomes" id="UP000494165">
    <property type="component" value="Unassembled WGS sequence"/>
</dbReference>
<evidence type="ECO:0000259" key="7">
    <source>
        <dbReference type="PROSITE" id="PS50940"/>
    </source>
</evidence>
<name>A0A8S1DK37_9INSE</name>
<organism evidence="8 9">
    <name type="scientific">Cloeon dipterum</name>
    <dbReference type="NCBI Taxonomy" id="197152"/>
    <lineage>
        <taxon>Eukaryota</taxon>
        <taxon>Metazoa</taxon>
        <taxon>Ecdysozoa</taxon>
        <taxon>Arthropoda</taxon>
        <taxon>Hexapoda</taxon>
        <taxon>Insecta</taxon>
        <taxon>Pterygota</taxon>
        <taxon>Palaeoptera</taxon>
        <taxon>Ephemeroptera</taxon>
        <taxon>Pisciforma</taxon>
        <taxon>Baetidae</taxon>
        <taxon>Cloeon</taxon>
    </lineage>
</organism>